<keyword evidence="2" id="KW-1015">Disulfide bond</keyword>
<feature type="signal peptide" evidence="3">
    <location>
        <begin position="1"/>
        <end position="22"/>
    </location>
</feature>
<evidence type="ECO:0000313" key="5">
    <source>
        <dbReference type="EMBL" id="KAG0496094.1"/>
    </source>
</evidence>
<dbReference type="InterPro" id="IPR006041">
    <property type="entry name" value="Pollen_Ole_e1_allergen"/>
</dbReference>
<dbReference type="InterPro" id="IPR006040">
    <property type="entry name" value="Allergen_Ole_e_I_CS"/>
</dbReference>
<dbReference type="Proteomes" id="UP000639772">
    <property type="component" value="Chromosome 1"/>
</dbReference>
<keyword evidence="3" id="KW-0732">Signal</keyword>
<sequence>MAKTELILSFCLLSSFALLASAASTFSVEGRVYCDTCRAGFETNITEYISGAKVKVECTHFSTGKVEHSNEGVTGANGFYHVEVVDDHEEEICEAVLVESPVADCKEIPDGRHRAQVVLAANTGITSNVRFANSLGFLRDEALPYCEKLLREYYGIGEEV</sequence>
<evidence type="ECO:0000313" key="8">
    <source>
        <dbReference type="Proteomes" id="UP000639772"/>
    </source>
</evidence>
<dbReference type="PANTHER" id="PTHR31614">
    <property type="entry name" value="PROTEIN DOWNSTREAM OF FLC-RELATED"/>
    <property type="match status" value="1"/>
</dbReference>
<evidence type="ECO:0000313" key="7">
    <source>
        <dbReference type="Proteomes" id="UP000636800"/>
    </source>
</evidence>
<proteinExistence type="inferred from homology"/>
<comment type="similarity">
    <text evidence="1">Belongs to the Ole e I family.</text>
</comment>
<dbReference type="Proteomes" id="UP000636800">
    <property type="component" value="Chromosome 1"/>
</dbReference>
<evidence type="ECO:0000256" key="1">
    <source>
        <dbReference type="ARBA" id="ARBA00010049"/>
    </source>
</evidence>
<gene>
    <name evidence="6" type="ORF">HPP92_000656</name>
    <name evidence="5" type="ORF">HPP92_000785</name>
    <name evidence="4" type="ORF">HPP92_026809</name>
</gene>
<dbReference type="AlphaFoldDB" id="A0A835RYH9"/>
<protein>
    <submittedName>
        <fullName evidence="6">Uncharacterized protein</fullName>
    </submittedName>
</protein>
<accession>A0A835RYH9</accession>
<evidence type="ECO:0000313" key="6">
    <source>
        <dbReference type="EMBL" id="KAG0500584.1"/>
    </source>
</evidence>
<organism evidence="6 8">
    <name type="scientific">Vanilla planifolia</name>
    <name type="common">Vanilla</name>
    <dbReference type="NCBI Taxonomy" id="51239"/>
    <lineage>
        <taxon>Eukaryota</taxon>
        <taxon>Viridiplantae</taxon>
        <taxon>Streptophyta</taxon>
        <taxon>Embryophyta</taxon>
        <taxon>Tracheophyta</taxon>
        <taxon>Spermatophyta</taxon>
        <taxon>Magnoliopsida</taxon>
        <taxon>Liliopsida</taxon>
        <taxon>Asparagales</taxon>
        <taxon>Orchidaceae</taxon>
        <taxon>Vanilloideae</taxon>
        <taxon>Vanilleae</taxon>
        <taxon>Vanilla</taxon>
    </lineage>
</organism>
<evidence type="ECO:0000256" key="2">
    <source>
        <dbReference type="ARBA" id="ARBA00023157"/>
    </source>
</evidence>
<dbReference type="EMBL" id="JADCNL010000001">
    <property type="protein sequence ID" value="KAG0496094.1"/>
    <property type="molecule type" value="Genomic_DNA"/>
</dbReference>
<reference evidence="7 8" key="1">
    <citation type="journal article" date="2020" name="Nat. Food">
        <title>A phased Vanilla planifolia genome enables genetic improvement of flavour and production.</title>
        <authorList>
            <person name="Hasing T."/>
            <person name="Tang H."/>
            <person name="Brym M."/>
            <person name="Khazi F."/>
            <person name="Huang T."/>
            <person name="Chambers A.H."/>
        </authorList>
    </citation>
    <scope>NUCLEOTIDE SEQUENCE [LARGE SCALE GENOMIC DNA]</scope>
    <source>
        <tissue evidence="6">Leaf</tissue>
    </source>
</reference>
<evidence type="ECO:0000256" key="3">
    <source>
        <dbReference type="SAM" id="SignalP"/>
    </source>
</evidence>
<dbReference type="PANTHER" id="PTHR31614:SF5">
    <property type="entry name" value="ALLERGEN-LIKE PROTEIN BRSN20"/>
    <property type="match status" value="1"/>
</dbReference>
<keyword evidence="7" id="KW-1185">Reference proteome</keyword>
<feature type="chain" id="PRO_5036240348" evidence="3">
    <location>
        <begin position="23"/>
        <end position="160"/>
    </location>
</feature>
<dbReference type="GO" id="GO:0005615">
    <property type="term" value="C:extracellular space"/>
    <property type="evidence" value="ECO:0007669"/>
    <property type="project" value="InterPro"/>
</dbReference>
<dbReference type="PROSITE" id="PS00925">
    <property type="entry name" value="OLEEI"/>
    <property type="match status" value="1"/>
</dbReference>
<comment type="caution">
    <text evidence="6">The sequence shown here is derived from an EMBL/GenBank/DDBJ whole genome shotgun (WGS) entry which is preliminary data.</text>
</comment>
<dbReference type="OrthoDB" id="1896520at2759"/>
<dbReference type="EMBL" id="JADCNL010000090">
    <property type="protein sequence ID" value="KAG0450711.1"/>
    <property type="molecule type" value="Genomic_DNA"/>
</dbReference>
<dbReference type="EMBL" id="JADCNM010000001">
    <property type="protein sequence ID" value="KAG0500584.1"/>
    <property type="molecule type" value="Genomic_DNA"/>
</dbReference>
<evidence type="ECO:0000313" key="4">
    <source>
        <dbReference type="EMBL" id="KAG0450711.1"/>
    </source>
</evidence>
<dbReference type="Pfam" id="PF01190">
    <property type="entry name" value="Pollen_Ole_e_1"/>
    <property type="match status" value="1"/>
</dbReference>
<name>A0A835RYH9_VANPL</name>